<evidence type="ECO:0000313" key="1">
    <source>
        <dbReference type="EMBL" id="KPA78318.1"/>
    </source>
</evidence>
<dbReference type="EMBL" id="LGTL01000014">
    <property type="protein sequence ID" value="KPA78318.1"/>
    <property type="molecule type" value="Genomic_DNA"/>
</dbReference>
<evidence type="ECO:0008006" key="3">
    <source>
        <dbReference type="Google" id="ProtNLM"/>
    </source>
</evidence>
<dbReference type="OMA" id="NSFVEEH"/>
<dbReference type="RefSeq" id="XP_015656756.1">
    <property type="nucleotide sequence ID" value="XM_015804778.1"/>
</dbReference>
<reference evidence="1 2" key="1">
    <citation type="submission" date="2015-07" db="EMBL/GenBank/DDBJ databases">
        <title>High-quality genome of monoxenous trypanosomatid Leptomonas pyrrhocoris.</title>
        <authorList>
            <person name="Flegontov P."/>
            <person name="Butenko A."/>
            <person name="Firsov S."/>
            <person name="Vlcek C."/>
            <person name="Logacheva M.D."/>
            <person name="Field M."/>
            <person name="Filatov D."/>
            <person name="Flegontova O."/>
            <person name="Gerasimov E."/>
            <person name="Jackson A.P."/>
            <person name="Kelly S."/>
            <person name="Opperdoes F."/>
            <person name="O'Reilly A."/>
            <person name="Votypka J."/>
            <person name="Yurchenko V."/>
            <person name="Lukes J."/>
        </authorList>
    </citation>
    <scope>NUCLEOTIDE SEQUENCE [LARGE SCALE GENOMIC DNA]</scope>
    <source>
        <strain evidence="1">H10</strain>
    </source>
</reference>
<sequence length="105" mass="11864">MTGTGTMVAWKHEQGSFQCVNCLGASAEAVKTGAVRRQWREYDRDRRLLNSFVEEMRDGAQVVLRDEGRDIAVLLRSDLCGIRTANEQNFRQLYGGSFMSIIDCT</sequence>
<dbReference type="GeneID" id="26906741"/>
<organism evidence="1 2">
    <name type="scientific">Leptomonas pyrrhocoris</name>
    <name type="common">Firebug parasite</name>
    <dbReference type="NCBI Taxonomy" id="157538"/>
    <lineage>
        <taxon>Eukaryota</taxon>
        <taxon>Discoba</taxon>
        <taxon>Euglenozoa</taxon>
        <taxon>Kinetoplastea</taxon>
        <taxon>Metakinetoplastina</taxon>
        <taxon>Trypanosomatida</taxon>
        <taxon>Trypanosomatidae</taxon>
        <taxon>Leishmaniinae</taxon>
        <taxon>Leptomonas</taxon>
    </lineage>
</organism>
<dbReference type="AlphaFoldDB" id="A0A0N0DU24"/>
<dbReference type="OrthoDB" id="272595at2759"/>
<evidence type="ECO:0000313" key="2">
    <source>
        <dbReference type="Proteomes" id="UP000037923"/>
    </source>
</evidence>
<dbReference type="EMBL" id="LGTL01000014">
    <property type="protein sequence ID" value="KPA78317.1"/>
    <property type="molecule type" value="Genomic_DNA"/>
</dbReference>
<dbReference type="Proteomes" id="UP000037923">
    <property type="component" value="Unassembled WGS sequence"/>
</dbReference>
<name>A0A0N0DU24_LEPPY</name>
<proteinExistence type="predicted"/>
<dbReference type="RefSeq" id="XP_015656757.1">
    <property type="nucleotide sequence ID" value="XM_015804779.1"/>
</dbReference>
<keyword evidence="2" id="KW-1185">Reference proteome</keyword>
<protein>
    <recommendedName>
        <fullName evidence="3">Antitoxin</fullName>
    </recommendedName>
</protein>
<accession>A0A0N0DU24</accession>
<gene>
    <name evidence="1" type="ORF">ABB37_06452</name>
</gene>
<comment type="caution">
    <text evidence="1">The sequence shown here is derived from an EMBL/GenBank/DDBJ whole genome shotgun (WGS) entry which is preliminary data.</text>
</comment>
<dbReference type="VEuPathDB" id="TriTrypDB:LpyrH10_14_1670"/>